<feature type="domain" description="CCHC-type" evidence="3">
    <location>
        <begin position="150"/>
        <end position="164"/>
    </location>
</feature>
<keyword evidence="1" id="KW-0862">Zinc</keyword>
<organism evidence="4 5">
    <name type="scientific">Nepenthes gracilis</name>
    <name type="common">Slender pitcher plant</name>
    <dbReference type="NCBI Taxonomy" id="150966"/>
    <lineage>
        <taxon>Eukaryota</taxon>
        <taxon>Viridiplantae</taxon>
        <taxon>Streptophyta</taxon>
        <taxon>Embryophyta</taxon>
        <taxon>Tracheophyta</taxon>
        <taxon>Spermatophyta</taxon>
        <taxon>Magnoliopsida</taxon>
        <taxon>eudicotyledons</taxon>
        <taxon>Gunneridae</taxon>
        <taxon>Pentapetalae</taxon>
        <taxon>Caryophyllales</taxon>
        <taxon>Nepenthaceae</taxon>
        <taxon>Nepenthes</taxon>
    </lineage>
</organism>
<name>A0AAD3T8L0_NEPGR</name>
<evidence type="ECO:0000256" key="1">
    <source>
        <dbReference type="PROSITE-ProRule" id="PRU00047"/>
    </source>
</evidence>
<feature type="region of interest" description="Disordered" evidence="2">
    <location>
        <begin position="167"/>
        <end position="220"/>
    </location>
</feature>
<evidence type="ECO:0000313" key="5">
    <source>
        <dbReference type="Proteomes" id="UP001279734"/>
    </source>
</evidence>
<dbReference type="PANTHER" id="PTHR31286">
    <property type="entry name" value="GLYCINE-RICH CELL WALL STRUCTURAL PROTEIN 1.8-LIKE"/>
    <property type="match status" value="1"/>
</dbReference>
<proteinExistence type="predicted"/>
<feature type="compositionally biased region" description="Basic and acidic residues" evidence="2">
    <location>
        <begin position="167"/>
        <end position="178"/>
    </location>
</feature>
<evidence type="ECO:0000313" key="4">
    <source>
        <dbReference type="EMBL" id="GMH24596.1"/>
    </source>
</evidence>
<accession>A0AAD3T8L0</accession>
<gene>
    <name evidence="4" type="ORF">Nepgr_026439</name>
</gene>
<dbReference type="InterPro" id="IPR040256">
    <property type="entry name" value="At4g02000-like"/>
</dbReference>
<feature type="compositionally biased region" description="Polar residues" evidence="2">
    <location>
        <begin position="179"/>
        <end position="196"/>
    </location>
</feature>
<dbReference type="InterPro" id="IPR001878">
    <property type="entry name" value="Znf_CCHC"/>
</dbReference>
<sequence>MVCDVDSWETENNREEKLRTETRKPTFLDMVISKGQDQKLAFDEIRDDVTEEGDILIDQSGEWPAIIISNKLKGEIVGLLICSISERMCYGVVRRLIGEPIRVDTNTTSPGQGRFAKIVVKIDLGKPLLAKCSMVGEPPSTEYEGIPKICFECGRAGHVPKECKLTPKTSVNRDDRRGNLTTPADPSPKSLTQSKGNEVIGPLLHAPRRMRRPSKGSTVR</sequence>
<comment type="caution">
    <text evidence="4">The sequence shown here is derived from an EMBL/GenBank/DDBJ whole genome shotgun (WGS) entry which is preliminary data.</text>
</comment>
<dbReference type="PROSITE" id="PS50158">
    <property type="entry name" value="ZF_CCHC"/>
    <property type="match status" value="1"/>
</dbReference>
<dbReference type="EMBL" id="BSYO01000028">
    <property type="protein sequence ID" value="GMH24596.1"/>
    <property type="molecule type" value="Genomic_DNA"/>
</dbReference>
<keyword evidence="5" id="KW-1185">Reference proteome</keyword>
<dbReference type="GO" id="GO:0003676">
    <property type="term" value="F:nucleic acid binding"/>
    <property type="evidence" value="ECO:0007669"/>
    <property type="project" value="InterPro"/>
</dbReference>
<dbReference type="PANTHER" id="PTHR31286:SF99">
    <property type="entry name" value="DUF4283 DOMAIN-CONTAINING PROTEIN"/>
    <property type="match status" value="1"/>
</dbReference>
<evidence type="ECO:0000259" key="3">
    <source>
        <dbReference type="PROSITE" id="PS50158"/>
    </source>
</evidence>
<dbReference type="AlphaFoldDB" id="A0AAD3T8L0"/>
<reference evidence="4" key="1">
    <citation type="submission" date="2023-05" db="EMBL/GenBank/DDBJ databases">
        <title>Nepenthes gracilis genome sequencing.</title>
        <authorList>
            <person name="Fukushima K."/>
        </authorList>
    </citation>
    <scope>NUCLEOTIDE SEQUENCE</scope>
    <source>
        <strain evidence="4">SING2019-196</strain>
    </source>
</reference>
<dbReference type="GO" id="GO:0008270">
    <property type="term" value="F:zinc ion binding"/>
    <property type="evidence" value="ECO:0007669"/>
    <property type="project" value="UniProtKB-KW"/>
</dbReference>
<keyword evidence="1" id="KW-0479">Metal-binding</keyword>
<dbReference type="Proteomes" id="UP001279734">
    <property type="component" value="Unassembled WGS sequence"/>
</dbReference>
<evidence type="ECO:0000256" key="2">
    <source>
        <dbReference type="SAM" id="MobiDB-lite"/>
    </source>
</evidence>
<keyword evidence="1" id="KW-0863">Zinc-finger</keyword>
<protein>
    <recommendedName>
        <fullName evidence="3">CCHC-type domain-containing protein</fullName>
    </recommendedName>
</protein>